<keyword evidence="1" id="KW-0235">DNA replication</keyword>
<accession>X1QIB2</accession>
<dbReference type="EMBL" id="BARV01029265">
    <property type="protein sequence ID" value="GAI42994.1"/>
    <property type="molecule type" value="Genomic_DNA"/>
</dbReference>
<dbReference type="InterPro" id="IPR007693">
    <property type="entry name" value="DNA_helicase_DnaB-like_N"/>
</dbReference>
<evidence type="ECO:0000256" key="1">
    <source>
        <dbReference type="ARBA" id="ARBA00022705"/>
    </source>
</evidence>
<dbReference type="GO" id="GO:0006260">
    <property type="term" value="P:DNA replication"/>
    <property type="evidence" value="ECO:0007669"/>
    <property type="project" value="UniProtKB-KW"/>
</dbReference>
<dbReference type="GO" id="GO:0003678">
    <property type="term" value="F:DNA helicase activity"/>
    <property type="evidence" value="ECO:0007669"/>
    <property type="project" value="InterPro"/>
</dbReference>
<dbReference type="Gene3D" id="1.10.860.10">
    <property type="entry name" value="DNAb Helicase, Chain A"/>
    <property type="match status" value="1"/>
</dbReference>
<dbReference type="SUPFAM" id="SSF48024">
    <property type="entry name" value="N-terminal domain of DnaB helicase"/>
    <property type="match status" value="1"/>
</dbReference>
<evidence type="ECO:0000313" key="4">
    <source>
        <dbReference type="EMBL" id="GAI42994.1"/>
    </source>
</evidence>
<dbReference type="InterPro" id="IPR016136">
    <property type="entry name" value="DNA_helicase_N/primase_C"/>
</dbReference>
<dbReference type="GO" id="GO:0003677">
    <property type="term" value="F:DNA binding"/>
    <property type="evidence" value="ECO:0007669"/>
    <property type="project" value="UniProtKB-KW"/>
</dbReference>
<protein>
    <recommendedName>
        <fullName evidence="3">DNA helicase DnaB-like N-terminal domain-containing protein</fullName>
    </recommendedName>
</protein>
<organism evidence="4">
    <name type="scientific">marine sediment metagenome</name>
    <dbReference type="NCBI Taxonomy" id="412755"/>
    <lineage>
        <taxon>unclassified sequences</taxon>
        <taxon>metagenomes</taxon>
        <taxon>ecological metagenomes</taxon>
    </lineage>
</organism>
<proteinExistence type="predicted"/>
<reference evidence="4" key="1">
    <citation type="journal article" date="2014" name="Front. Microbiol.">
        <title>High frequency of phylogenetically diverse reductive dehalogenase-homologous genes in deep subseafloor sedimentary metagenomes.</title>
        <authorList>
            <person name="Kawai M."/>
            <person name="Futagami T."/>
            <person name="Toyoda A."/>
            <person name="Takaki Y."/>
            <person name="Nishi S."/>
            <person name="Hori S."/>
            <person name="Arai W."/>
            <person name="Tsubouchi T."/>
            <person name="Morono Y."/>
            <person name="Uchiyama I."/>
            <person name="Ito T."/>
            <person name="Fujiyama A."/>
            <person name="Inagaki F."/>
            <person name="Takami H."/>
        </authorList>
    </citation>
    <scope>NUCLEOTIDE SEQUENCE</scope>
    <source>
        <strain evidence="4">Expedition CK06-06</strain>
    </source>
</reference>
<evidence type="ECO:0000259" key="3">
    <source>
        <dbReference type="Pfam" id="PF00772"/>
    </source>
</evidence>
<sequence>MYYSKEAEQSTLGSCLLNKEALLTTIENLKPEDFYATNHQIIYGIMLELFHNNTAIDTVSVSNKLGEVGYLIELTNSVPTVENIETYNQIVKKKSQQRKIWGILEKVKGGKLELDIALNEIEDIPDIKVNDATFRDILHNTLDNSLLGTAYQYKIHELNRYLGGIDKGELCTIGGWTSQ</sequence>
<dbReference type="PANTHER" id="PTHR30153:SF2">
    <property type="entry name" value="REPLICATIVE DNA HELICASE"/>
    <property type="match status" value="1"/>
</dbReference>
<feature type="domain" description="DNA helicase DnaB-like N-terminal" evidence="3">
    <location>
        <begin position="2"/>
        <end position="92"/>
    </location>
</feature>
<dbReference type="AlphaFoldDB" id="X1QIB2"/>
<evidence type="ECO:0000256" key="2">
    <source>
        <dbReference type="ARBA" id="ARBA00023125"/>
    </source>
</evidence>
<dbReference type="PANTHER" id="PTHR30153">
    <property type="entry name" value="REPLICATIVE DNA HELICASE DNAB"/>
    <property type="match status" value="1"/>
</dbReference>
<keyword evidence="2" id="KW-0238">DNA-binding</keyword>
<name>X1QIB2_9ZZZZ</name>
<gene>
    <name evidence="4" type="ORF">S06H3_46698</name>
</gene>
<dbReference type="GO" id="GO:0005524">
    <property type="term" value="F:ATP binding"/>
    <property type="evidence" value="ECO:0007669"/>
    <property type="project" value="InterPro"/>
</dbReference>
<feature type="non-terminal residue" evidence="4">
    <location>
        <position position="179"/>
    </location>
</feature>
<dbReference type="GO" id="GO:0005829">
    <property type="term" value="C:cytosol"/>
    <property type="evidence" value="ECO:0007669"/>
    <property type="project" value="TreeGrafter"/>
</dbReference>
<dbReference type="InterPro" id="IPR036185">
    <property type="entry name" value="DNA_heli_DnaB-like_N_sf"/>
</dbReference>
<comment type="caution">
    <text evidence="4">The sequence shown here is derived from an EMBL/GenBank/DDBJ whole genome shotgun (WGS) entry which is preliminary data.</text>
</comment>
<dbReference type="Pfam" id="PF00772">
    <property type="entry name" value="DnaB"/>
    <property type="match status" value="1"/>
</dbReference>